<dbReference type="RefSeq" id="WP_104449461.1">
    <property type="nucleotide sequence ID" value="NZ_NIRS01000004.1"/>
</dbReference>
<gene>
    <name evidence="2" type="ORF">CD175_14455</name>
</gene>
<reference evidence="3" key="1">
    <citation type="submission" date="2017-06" db="EMBL/GenBank/DDBJ databases">
        <authorList>
            <person name="Furmanczyk E.M."/>
        </authorList>
    </citation>
    <scope>NUCLEOTIDE SEQUENCE [LARGE SCALE GENOMIC DNA]</scope>
    <source>
        <strain evidence="3">AP3_16</strain>
    </source>
</reference>
<dbReference type="Proteomes" id="UP000238541">
    <property type="component" value="Unassembled WGS sequence"/>
</dbReference>
<dbReference type="EMBL" id="NIRS01000004">
    <property type="protein sequence ID" value="PPK37490.1"/>
    <property type="molecule type" value="Genomic_DNA"/>
</dbReference>
<dbReference type="AlphaFoldDB" id="A0A2S6FJE1"/>
<name>A0A2S6FJE1_9PSED</name>
<feature type="signal peptide" evidence="1">
    <location>
        <begin position="1"/>
        <end position="24"/>
    </location>
</feature>
<comment type="caution">
    <text evidence="2">The sequence shown here is derived from an EMBL/GenBank/DDBJ whole genome shotgun (WGS) entry which is preliminary data.</text>
</comment>
<evidence type="ECO:0000256" key="1">
    <source>
        <dbReference type="SAM" id="SignalP"/>
    </source>
</evidence>
<organism evidence="2 3">
    <name type="scientific">Pseudomonas laurylsulfatiphila</name>
    <dbReference type="NCBI Taxonomy" id="2011015"/>
    <lineage>
        <taxon>Bacteria</taxon>
        <taxon>Pseudomonadati</taxon>
        <taxon>Pseudomonadota</taxon>
        <taxon>Gammaproteobacteria</taxon>
        <taxon>Pseudomonadales</taxon>
        <taxon>Pseudomonadaceae</taxon>
        <taxon>Pseudomonas</taxon>
    </lineage>
</organism>
<sequence>MACSTNLSMVIALSCLLLSGCVSRTTDKGQYSGYLDRYDVLKSTLSPSGAPTLRWVSPAFRSKNYDTVIFDPLILYPAPKATDRVDMQTFERLRRTADTRVYEVLSKRYRVIGSQDPIPFASRLLVLHTAITGVSASNEEMRWYEVIPVAAAIGGVNVATGQRNQNSELYVEALLVNAANEPMFRVARKVLGKTLDNNKTPITADDFTGAIEELVADMNEYLK</sequence>
<accession>A0A2S6FJE1</accession>
<keyword evidence="1" id="KW-0732">Signal</keyword>
<evidence type="ECO:0000313" key="2">
    <source>
        <dbReference type="EMBL" id="PPK37490.1"/>
    </source>
</evidence>
<dbReference type="Pfam" id="PF11769">
    <property type="entry name" value="DUF3313"/>
    <property type="match status" value="1"/>
</dbReference>
<keyword evidence="3" id="KW-1185">Reference proteome</keyword>
<proteinExistence type="predicted"/>
<evidence type="ECO:0000313" key="3">
    <source>
        <dbReference type="Proteomes" id="UP000238541"/>
    </source>
</evidence>
<feature type="chain" id="PRO_5015752516" evidence="1">
    <location>
        <begin position="25"/>
        <end position="223"/>
    </location>
</feature>
<dbReference type="InterPro" id="IPR021747">
    <property type="entry name" value="DUF3313"/>
</dbReference>
<protein>
    <submittedName>
        <fullName evidence="2">DUF3313 domain-containing protein</fullName>
    </submittedName>
</protein>